<feature type="domain" description="Pterin-binding" evidence="10">
    <location>
        <begin position="73"/>
        <end position="327"/>
    </location>
</feature>
<dbReference type="PANTHER" id="PTHR20941:SF1">
    <property type="entry name" value="FOLIC ACID SYNTHESIS PROTEIN FOL1"/>
    <property type="match status" value="1"/>
</dbReference>
<dbReference type="Pfam" id="PF00809">
    <property type="entry name" value="Pterin_bind"/>
    <property type="match status" value="1"/>
</dbReference>
<dbReference type="PROSITE" id="PS00792">
    <property type="entry name" value="DHPS_1"/>
    <property type="match status" value="1"/>
</dbReference>
<accession>A0ABV3L7T9</accession>
<dbReference type="InterPro" id="IPR045031">
    <property type="entry name" value="DHP_synth-like"/>
</dbReference>
<dbReference type="EMBL" id="JBFBVU010000005">
    <property type="protein sequence ID" value="MEV8466438.1"/>
    <property type="molecule type" value="Genomic_DNA"/>
</dbReference>
<evidence type="ECO:0000256" key="6">
    <source>
        <dbReference type="ARBA" id="ARBA00022723"/>
    </source>
</evidence>
<comment type="caution">
    <text evidence="11">The sequence shown here is derived from an EMBL/GenBank/DDBJ whole genome shotgun (WGS) entry which is preliminary data.</text>
</comment>
<dbReference type="CDD" id="cd00739">
    <property type="entry name" value="DHPS"/>
    <property type="match status" value="1"/>
</dbReference>
<protein>
    <recommendedName>
        <fullName evidence="4 9">Dihydropteroate synthase</fullName>
        <shortName evidence="9">DHPS</shortName>
        <ecNumber evidence="4 9">2.5.1.15</ecNumber>
    </recommendedName>
    <alternativeName>
        <fullName evidence="9">Dihydropteroate pyrophosphorylase</fullName>
    </alternativeName>
</protein>
<evidence type="ECO:0000313" key="11">
    <source>
        <dbReference type="EMBL" id="MEV8466438.1"/>
    </source>
</evidence>
<keyword evidence="6 9" id="KW-0479">Metal-binding</keyword>
<dbReference type="InterPro" id="IPR006390">
    <property type="entry name" value="DHP_synth_dom"/>
</dbReference>
<dbReference type="Proteomes" id="UP001553161">
    <property type="component" value="Unassembled WGS sequence"/>
</dbReference>
<gene>
    <name evidence="11" type="primary">folP</name>
    <name evidence="11" type="ORF">AB0T83_06535</name>
</gene>
<dbReference type="EC" id="2.5.1.15" evidence="4 9"/>
<dbReference type="Gene3D" id="3.20.20.20">
    <property type="entry name" value="Dihydropteroate synthase-like"/>
    <property type="match status" value="1"/>
</dbReference>
<comment type="pathway">
    <text evidence="3 9">Cofactor biosynthesis; tetrahydrofolate biosynthesis; 7,8-dihydrofolate from 2-amino-4-hydroxy-6-hydroxymethyl-7,8-dihydropteridine diphosphate and 4-aminobenzoate: step 1/2.</text>
</comment>
<comment type="function">
    <text evidence="9">Catalyzes the condensation of para-aminobenzoate (pABA) with 6-hydroxymethyl-7,8-dihydropterin diphosphate (DHPt-PP) to form 7,8-dihydropteroate (H2Pte), the immediate precursor of folate derivatives.</text>
</comment>
<evidence type="ECO:0000256" key="3">
    <source>
        <dbReference type="ARBA" id="ARBA00004763"/>
    </source>
</evidence>
<evidence type="ECO:0000256" key="9">
    <source>
        <dbReference type="RuleBase" id="RU361205"/>
    </source>
</evidence>
<comment type="cofactor">
    <cofactor evidence="2 9">
        <name>Mg(2+)</name>
        <dbReference type="ChEBI" id="CHEBI:18420"/>
    </cofactor>
</comment>
<dbReference type="PANTHER" id="PTHR20941">
    <property type="entry name" value="FOLATE SYNTHESIS PROTEINS"/>
    <property type="match status" value="1"/>
</dbReference>
<name>A0ABV3L7T9_9RHOB</name>
<evidence type="ECO:0000259" key="10">
    <source>
        <dbReference type="PROSITE" id="PS50972"/>
    </source>
</evidence>
<dbReference type="InterPro" id="IPR000489">
    <property type="entry name" value="Pterin-binding_dom"/>
</dbReference>
<comment type="similarity">
    <text evidence="9">Belongs to the DHPS family.</text>
</comment>
<evidence type="ECO:0000256" key="4">
    <source>
        <dbReference type="ARBA" id="ARBA00012458"/>
    </source>
</evidence>
<evidence type="ECO:0000256" key="5">
    <source>
        <dbReference type="ARBA" id="ARBA00022679"/>
    </source>
</evidence>
<evidence type="ECO:0000256" key="1">
    <source>
        <dbReference type="ARBA" id="ARBA00000012"/>
    </source>
</evidence>
<organism evidence="11 12">
    <name type="scientific">Meridianimarinicoccus marinus</name>
    <dbReference type="NCBI Taxonomy" id="3231483"/>
    <lineage>
        <taxon>Bacteria</taxon>
        <taxon>Pseudomonadati</taxon>
        <taxon>Pseudomonadota</taxon>
        <taxon>Alphaproteobacteria</taxon>
        <taxon>Rhodobacterales</taxon>
        <taxon>Paracoccaceae</taxon>
        <taxon>Meridianimarinicoccus</taxon>
    </lineage>
</organism>
<dbReference type="RefSeq" id="WP_366192234.1">
    <property type="nucleotide sequence ID" value="NZ_JBFBVU010000005.1"/>
</dbReference>
<dbReference type="SUPFAM" id="SSF51717">
    <property type="entry name" value="Dihydropteroate synthetase-like"/>
    <property type="match status" value="1"/>
</dbReference>
<evidence type="ECO:0000256" key="8">
    <source>
        <dbReference type="ARBA" id="ARBA00022909"/>
    </source>
</evidence>
<evidence type="ECO:0000256" key="2">
    <source>
        <dbReference type="ARBA" id="ARBA00001946"/>
    </source>
</evidence>
<sequence length="344" mass="35854">MTAYYRPLVQTDAARPSEALPLAGGWGWFTHVEVLRRDASPRITSTEVLPPDVRDRLCAARAPLAGLTLTDTPRLMGIVNVTPDSFSDGGQFLAAEAAIAHGRQLRSEGADILDIGGESTRPGAVEVSEADEIARTAPVIAALAAESSVPVSIDTRKAAVAARALAEGAAIINDVSAMGFDPEMAATIARAAVPVCLMHAQGLPDTMQRDPRYGDALLDVYDALEAAISRAEAAGIPRTRILADPGIGFGKTTAHNLDLLRGLSLFHGLGCALLIGVSRKRFIGEIGAAPEAADRVHGSIAVALAAVAQGAQIIRVHDVAATRQALSLHRAVTGPRETRQGADP</sequence>
<comment type="catalytic activity">
    <reaction evidence="1">
        <text>(7,8-dihydropterin-6-yl)methyl diphosphate + 4-aminobenzoate = 7,8-dihydropteroate + diphosphate</text>
        <dbReference type="Rhea" id="RHEA:19949"/>
        <dbReference type="ChEBI" id="CHEBI:17836"/>
        <dbReference type="ChEBI" id="CHEBI:17839"/>
        <dbReference type="ChEBI" id="CHEBI:33019"/>
        <dbReference type="ChEBI" id="CHEBI:72950"/>
        <dbReference type="EC" id="2.5.1.15"/>
    </reaction>
</comment>
<keyword evidence="7 9" id="KW-0460">Magnesium</keyword>
<evidence type="ECO:0000313" key="12">
    <source>
        <dbReference type="Proteomes" id="UP001553161"/>
    </source>
</evidence>
<dbReference type="PROSITE" id="PS00793">
    <property type="entry name" value="DHPS_2"/>
    <property type="match status" value="1"/>
</dbReference>
<keyword evidence="12" id="KW-1185">Reference proteome</keyword>
<keyword evidence="8 9" id="KW-0289">Folate biosynthesis</keyword>
<dbReference type="InterPro" id="IPR011005">
    <property type="entry name" value="Dihydropteroate_synth-like_sf"/>
</dbReference>
<keyword evidence="5 9" id="KW-0808">Transferase</keyword>
<dbReference type="NCBIfam" id="TIGR01496">
    <property type="entry name" value="DHPS"/>
    <property type="match status" value="1"/>
</dbReference>
<dbReference type="GO" id="GO:0004156">
    <property type="term" value="F:dihydropteroate synthase activity"/>
    <property type="evidence" value="ECO:0007669"/>
    <property type="project" value="UniProtKB-EC"/>
</dbReference>
<evidence type="ECO:0000256" key="7">
    <source>
        <dbReference type="ARBA" id="ARBA00022842"/>
    </source>
</evidence>
<proteinExistence type="inferred from homology"/>
<dbReference type="PROSITE" id="PS50972">
    <property type="entry name" value="PTERIN_BINDING"/>
    <property type="match status" value="1"/>
</dbReference>
<reference evidence="11 12" key="1">
    <citation type="submission" date="2024-07" db="EMBL/GenBank/DDBJ databases">
        <authorList>
            <person name="Kang M."/>
        </authorList>
    </citation>
    <scope>NUCLEOTIDE SEQUENCE [LARGE SCALE GENOMIC DNA]</scope>
    <source>
        <strain evidence="11 12">DFM31</strain>
    </source>
</reference>